<sequence>MAGETRKRKTGDHKKNGAKTKNEVPASRGRGTSVDDEIAQTRKMLVQLGGRIFLLGMIIAVLVRYLLGDVEERHIVPQLGEQEMLVETENFFSAADSRGLRELENCAVDLAVNGLAPERRKNHSNSVFIKFTSKGAAELYKNESLSCFTSFFERVRSPKYNAFQIVINVRSAQELTQRDWFEIGENPPKLQGLPPFVATFSNIERRTFKDALFLTKPAVVAHQTDLLFSHAPKEFWGGPIGLYDYKRHVNDLGGPPKATIIPKANKLFTIRGDAYFFPRGFLTRRRRDVIITVRLHQYLLSPAQYEFTKPLDGKSTYQLNSSEDLINPGEEKESSKKE</sequence>
<evidence type="ECO:0000313" key="4">
    <source>
        <dbReference type="Proteomes" id="UP001157974"/>
    </source>
</evidence>
<accession>A0AAV8UGR6</accession>
<name>A0AAV8UGR6_9RHOD</name>
<evidence type="ECO:0000256" key="1">
    <source>
        <dbReference type="SAM" id="MobiDB-lite"/>
    </source>
</evidence>
<feature type="compositionally biased region" description="Basic residues" evidence="1">
    <location>
        <begin position="1"/>
        <end position="18"/>
    </location>
</feature>
<keyword evidence="2" id="KW-0812">Transmembrane</keyword>
<keyword evidence="2" id="KW-0472">Membrane</keyword>
<proteinExistence type="predicted"/>
<protein>
    <submittedName>
        <fullName evidence="3">Uncharacterized protein</fullName>
    </submittedName>
</protein>
<keyword evidence="4" id="KW-1185">Reference proteome</keyword>
<feature type="transmembrane region" description="Helical" evidence="2">
    <location>
        <begin position="48"/>
        <end position="67"/>
    </location>
</feature>
<dbReference type="AlphaFoldDB" id="A0AAV8UGR6"/>
<gene>
    <name evidence="3" type="ORF">NDN08_003901</name>
</gene>
<comment type="caution">
    <text evidence="3">The sequence shown here is derived from an EMBL/GenBank/DDBJ whole genome shotgun (WGS) entry which is preliminary data.</text>
</comment>
<evidence type="ECO:0000256" key="2">
    <source>
        <dbReference type="SAM" id="Phobius"/>
    </source>
</evidence>
<organism evidence="3 4">
    <name type="scientific">Rhodosorus marinus</name>
    <dbReference type="NCBI Taxonomy" id="101924"/>
    <lineage>
        <taxon>Eukaryota</taxon>
        <taxon>Rhodophyta</taxon>
        <taxon>Stylonematophyceae</taxon>
        <taxon>Stylonematales</taxon>
        <taxon>Stylonemataceae</taxon>
        <taxon>Rhodosorus</taxon>
    </lineage>
</organism>
<feature type="region of interest" description="Disordered" evidence="1">
    <location>
        <begin position="318"/>
        <end position="338"/>
    </location>
</feature>
<feature type="region of interest" description="Disordered" evidence="1">
    <location>
        <begin position="1"/>
        <end position="35"/>
    </location>
</feature>
<dbReference type="EMBL" id="JAMWBK010000010">
    <property type="protein sequence ID" value="KAJ8901695.1"/>
    <property type="molecule type" value="Genomic_DNA"/>
</dbReference>
<feature type="compositionally biased region" description="Basic and acidic residues" evidence="1">
    <location>
        <begin position="329"/>
        <end position="338"/>
    </location>
</feature>
<reference evidence="3 4" key="1">
    <citation type="journal article" date="2023" name="Nat. Commun.">
        <title>Origin of minicircular mitochondrial genomes in red algae.</title>
        <authorList>
            <person name="Lee Y."/>
            <person name="Cho C.H."/>
            <person name="Lee Y.M."/>
            <person name="Park S.I."/>
            <person name="Yang J.H."/>
            <person name="West J.A."/>
            <person name="Bhattacharya D."/>
            <person name="Yoon H.S."/>
        </authorList>
    </citation>
    <scope>NUCLEOTIDE SEQUENCE [LARGE SCALE GENOMIC DNA]</scope>
    <source>
        <strain evidence="3 4">CCMP1338</strain>
        <tissue evidence="3">Whole cell</tissue>
    </source>
</reference>
<keyword evidence="2" id="KW-1133">Transmembrane helix</keyword>
<evidence type="ECO:0000313" key="3">
    <source>
        <dbReference type="EMBL" id="KAJ8901695.1"/>
    </source>
</evidence>
<dbReference type="Proteomes" id="UP001157974">
    <property type="component" value="Unassembled WGS sequence"/>
</dbReference>